<dbReference type="SUPFAM" id="SSF50494">
    <property type="entry name" value="Trypsin-like serine proteases"/>
    <property type="match status" value="1"/>
</dbReference>
<evidence type="ECO:0000313" key="4">
    <source>
        <dbReference type="EMBL" id="GIJ09921.1"/>
    </source>
</evidence>
<dbReference type="InterPro" id="IPR001254">
    <property type="entry name" value="Trypsin_dom"/>
</dbReference>
<feature type="domain" description="Peptidase S1" evidence="3">
    <location>
        <begin position="10"/>
        <end position="197"/>
    </location>
</feature>
<accession>A0ABQ4HWM9</accession>
<reference evidence="4 5" key="1">
    <citation type="submission" date="2021-01" db="EMBL/GenBank/DDBJ databases">
        <title>Whole genome shotgun sequence of Verrucosispora andamanensis NBRC 109075.</title>
        <authorList>
            <person name="Komaki H."/>
            <person name="Tamura T."/>
        </authorList>
    </citation>
    <scope>NUCLEOTIDE SEQUENCE [LARGE SCALE GENOMIC DNA]</scope>
    <source>
        <strain evidence="4 5">NBRC 109075</strain>
    </source>
</reference>
<dbReference type="SMART" id="SM00028">
    <property type="entry name" value="TPR"/>
    <property type="match status" value="7"/>
</dbReference>
<dbReference type="InterPro" id="IPR027417">
    <property type="entry name" value="P-loop_NTPase"/>
</dbReference>
<dbReference type="EMBL" id="BOOZ01000015">
    <property type="protein sequence ID" value="GIJ09921.1"/>
    <property type="molecule type" value="Genomic_DNA"/>
</dbReference>
<dbReference type="PANTHER" id="PTHR45641">
    <property type="entry name" value="TETRATRICOPEPTIDE REPEAT PROTEIN (AFU_ORTHOLOGUE AFUA_6G03870)"/>
    <property type="match status" value="1"/>
</dbReference>
<dbReference type="InterPro" id="IPR043504">
    <property type="entry name" value="Peptidase_S1_PA_chymotrypsin"/>
</dbReference>
<dbReference type="InterPro" id="IPR011990">
    <property type="entry name" value="TPR-like_helical_dom_sf"/>
</dbReference>
<protein>
    <recommendedName>
        <fullName evidence="3">Peptidase S1 domain-containing protein</fullName>
    </recommendedName>
</protein>
<dbReference type="Gene3D" id="2.40.10.10">
    <property type="entry name" value="Trypsin-like serine proteases"/>
    <property type="match status" value="2"/>
</dbReference>
<dbReference type="Pfam" id="PF13374">
    <property type="entry name" value="TPR_10"/>
    <property type="match status" value="1"/>
</dbReference>
<evidence type="ECO:0000259" key="3">
    <source>
        <dbReference type="Pfam" id="PF00089"/>
    </source>
</evidence>
<dbReference type="InterPro" id="IPR019734">
    <property type="entry name" value="TPR_rpt"/>
</dbReference>
<dbReference type="Pfam" id="PF13181">
    <property type="entry name" value="TPR_8"/>
    <property type="match status" value="1"/>
</dbReference>
<sequence>MTRSDQLPGGGAVASRQLRRHVVRVTGPDGTLLGSGFFIAPGWVVTAAHVVFDGHRHRFRTSVRVTPAAADVGDGAVSATVAAHSDPPERTILWPFPDLALLRLKPELPWVDRHPVVWTANGEPLGDDCHAYGFPAREVTGPPPGAPARFLFEGVDGDGFFRLKAGQAAPGLSGAPLLCPSRRAVVGVVTGTRDRDSDLGGWAAPISALLGELPGVPESLVTHGHELLRLGAQAVLADRRTWHAVVPVPVAAELRPNWEGFVRMPGSLPAEMLLADARVVPYRLRDEDLAHAVRWCERPTPMEVWRFAGVGGAGKTRHAIELCRAMDRRGWLVVRWTELTALHSAVQEVAGLPLPRLIVIDYVEAIAVDTLRTLLDKLRRNASQLAPVRVVLLTRTTARGEAGNADIVRELGKGAEPALRTILSGSGDPIAIRGLPLAERRDLYGASFRAFRRAWFGEKSPPTPQVPPLGGKRYEVPLEVLLEAFDRALSDQDAVRDRPPVDRALDHEARHWNGQAPAALGERTRRAAVALASLAGAEDDDQADDLLQILPELRGDRRAALRGETLLWLADLYAGPLRINPVRPDLLGEALVAETLAHQRDGGRGLLAAVFDLADDGQVARSLDLLVRLAASDPVAAVPVAAALFDRHTRLADRAEARAYGGDDRPGTLDLPIGLQRLLAGGVEAQVEAAARAGPGGDTGMIELSTSYNRIGDLARDSGQSERAEALYTRALGIRERLSWARPDDDHLARELSISYNKLGRLAAWLGQPELARGLYEKGLAIRERLHKAHPGDSTYARDLAVSRQRLADAIREAGDPVRAEALYRQVLAMRERLYALEPTNSTFARDLSISYDVLGDLALESGDPTEARLLYERGHGLRERLSGDDPDNVTFARDLSVSYERLGDLAAKAMRFAEARRRYELALDIRRRLRDVQPSNTEFSHDLLVCHGGLGDLAVQEGQPADAERHYQLGLGVAEDLLAVEPRNATFVRDALFFYTGLGVLAAGRGDGEGAERYYRLGRTRAERMLAAEPGSIHFARHLASFYERLGELALSGATRPRSGNAETLLSAATHVRRELRAREPANVELAEELAQSLLLVSRVLAEPARAAVRTEAREALEPFEHSGRLSRSGRELLYRLRPLEPGASW</sequence>
<keyword evidence="5" id="KW-1185">Reference proteome</keyword>
<keyword evidence="2" id="KW-0802">TPR repeat</keyword>
<proteinExistence type="predicted"/>
<dbReference type="SUPFAM" id="SSF48452">
    <property type="entry name" value="TPR-like"/>
    <property type="match status" value="2"/>
</dbReference>
<dbReference type="PANTHER" id="PTHR45641:SF19">
    <property type="entry name" value="NEPHROCYSTIN-3"/>
    <property type="match status" value="1"/>
</dbReference>
<evidence type="ECO:0000256" key="1">
    <source>
        <dbReference type="ARBA" id="ARBA00022737"/>
    </source>
</evidence>
<organism evidence="4 5">
    <name type="scientific">Micromonospora andamanensis</name>
    <dbReference type="NCBI Taxonomy" id="1287068"/>
    <lineage>
        <taxon>Bacteria</taxon>
        <taxon>Bacillati</taxon>
        <taxon>Actinomycetota</taxon>
        <taxon>Actinomycetes</taxon>
        <taxon>Micromonosporales</taxon>
        <taxon>Micromonosporaceae</taxon>
        <taxon>Micromonospora</taxon>
    </lineage>
</organism>
<dbReference type="InterPro" id="IPR009003">
    <property type="entry name" value="Peptidase_S1_PA"/>
</dbReference>
<dbReference type="RefSeq" id="WP_204007510.1">
    <property type="nucleotide sequence ID" value="NZ_BOOZ01000015.1"/>
</dbReference>
<dbReference type="SUPFAM" id="SSF52540">
    <property type="entry name" value="P-loop containing nucleoside triphosphate hydrolases"/>
    <property type="match status" value="1"/>
</dbReference>
<name>A0ABQ4HWM9_9ACTN</name>
<gene>
    <name evidence="4" type="ORF">Van01_31350</name>
</gene>
<evidence type="ECO:0000313" key="5">
    <source>
        <dbReference type="Proteomes" id="UP000647017"/>
    </source>
</evidence>
<dbReference type="Gene3D" id="1.25.40.10">
    <property type="entry name" value="Tetratricopeptide repeat domain"/>
    <property type="match status" value="2"/>
</dbReference>
<dbReference type="Proteomes" id="UP000647017">
    <property type="component" value="Unassembled WGS sequence"/>
</dbReference>
<comment type="caution">
    <text evidence="4">The sequence shown here is derived from an EMBL/GenBank/DDBJ whole genome shotgun (WGS) entry which is preliminary data.</text>
</comment>
<keyword evidence="1" id="KW-0677">Repeat</keyword>
<evidence type="ECO:0000256" key="2">
    <source>
        <dbReference type="ARBA" id="ARBA00022803"/>
    </source>
</evidence>
<dbReference type="Pfam" id="PF00089">
    <property type="entry name" value="Trypsin"/>
    <property type="match status" value="1"/>
</dbReference>